<dbReference type="EMBL" id="JAXIOK010000007">
    <property type="protein sequence ID" value="KAK4766250.1"/>
    <property type="molecule type" value="Genomic_DNA"/>
</dbReference>
<feature type="region of interest" description="Disordered" evidence="1">
    <location>
        <begin position="1"/>
        <end position="27"/>
    </location>
</feature>
<dbReference type="Proteomes" id="UP001345219">
    <property type="component" value="Chromosome 7"/>
</dbReference>
<evidence type="ECO:0000256" key="1">
    <source>
        <dbReference type="SAM" id="MobiDB-lite"/>
    </source>
</evidence>
<dbReference type="PANTHER" id="PTHR36741:SF1">
    <property type="entry name" value="OS07G0100500 PROTEIN"/>
    <property type="match status" value="1"/>
</dbReference>
<dbReference type="AlphaFoldDB" id="A0AAN7QIR5"/>
<proteinExistence type="predicted"/>
<sequence length="638" mass="68520">MANGCEREDVDDRVDESFAGESEEVSSFDGFDAVLGSPRQENLPTEQLTEALAEEGNEDLLMQALDFQFIGACRADERLKPLLKLNSSCSVAEDRLLAHLSQHFDPAEVGRLARCFCMPLVSIRVGRINKQGTLLCPATTRGNLNLTLLPTSDLRLSFVGDDGQMDLIVTLSNSNRCLSVTIEEISQDTSSRSFIIKLSDGRTFFFWCSEKSKLLGDELLGKMRDLVNRRPSIADLTGIDESRLESFSTYLRVYHVGTATCKTQVIPSSSPLISAEWKTPGKIAQSSSPLASISSESQLGHSEVPIRLDPKMSSSEEASPRCFLWSSSSIYVEEVKKQSENSFTVVGHSSTATIFCQGPCDLKSGGSVNLEGSNINPFSPGFPESIGKLAFLSSVSSESQVPFSPQPIVSSYYCWCPPGAFTSQELSISDLLGPSSDSPLLPPTESVGLADLPPFDFPAFLPDLPVSLPRSASQQIPTFTPLICDPIVHIPVIDICSTGQGYLVSAGPGVSTPIPPLHSMLVNPLVPDRDSVLEEGARETLRLLLSGSGPTNPPLMGVLPLPSMVADEKPSSAFVAGSRGMYCGGNNDDAIIFSTSATVTHISLPDNDHWWETPCSGDDNVNRDASTANPDGQAKGAT</sequence>
<keyword evidence="3" id="KW-1185">Reference proteome</keyword>
<evidence type="ECO:0000313" key="3">
    <source>
        <dbReference type="Proteomes" id="UP001345219"/>
    </source>
</evidence>
<feature type="region of interest" description="Disordered" evidence="1">
    <location>
        <begin position="613"/>
        <end position="638"/>
    </location>
</feature>
<organism evidence="2 3">
    <name type="scientific">Trapa incisa</name>
    <dbReference type="NCBI Taxonomy" id="236973"/>
    <lineage>
        <taxon>Eukaryota</taxon>
        <taxon>Viridiplantae</taxon>
        <taxon>Streptophyta</taxon>
        <taxon>Embryophyta</taxon>
        <taxon>Tracheophyta</taxon>
        <taxon>Spermatophyta</taxon>
        <taxon>Magnoliopsida</taxon>
        <taxon>eudicotyledons</taxon>
        <taxon>Gunneridae</taxon>
        <taxon>Pentapetalae</taxon>
        <taxon>rosids</taxon>
        <taxon>malvids</taxon>
        <taxon>Myrtales</taxon>
        <taxon>Lythraceae</taxon>
        <taxon>Trapa</taxon>
    </lineage>
</organism>
<protein>
    <submittedName>
        <fullName evidence="2">Uncharacterized protein</fullName>
    </submittedName>
</protein>
<reference evidence="2 3" key="1">
    <citation type="journal article" date="2023" name="Hortic Res">
        <title>Pangenome of water caltrop reveals structural variations and asymmetric subgenome divergence after allopolyploidization.</title>
        <authorList>
            <person name="Zhang X."/>
            <person name="Chen Y."/>
            <person name="Wang L."/>
            <person name="Yuan Y."/>
            <person name="Fang M."/>
            <person name="Shi L."/>
            <person name="Lu R."/>
            <person name="Comes H.P."/>
            <person name="Ma Y."/>
            <person name="Chen Y."/>
            <person name="Huang G."/>
            <person name="Zhou Y."/>
            <person name="Zheng Z."/>
            <person name="Qiu Y."/>
        </authorList>
    </citation>
    <scope>NUCLEOTIDE SEQUENCE [LARGE SCALE GENOMIC DNA]</scope>
    <source>
        <tissue evidence="2">Roots</tissue>
    </source>
</reference>
<accession>A0AAN7QIR5</accession>
<evidence type="ECO:0000313" key="2">
    <source>
        <dbReference type="EMBL" id="KAK4766250.1"/>
    </source>
</evidence>
<name>A0AAN7QIR5_9MYRT</name>
<dbReference type="PANTHER" id="PTHR36741">
    <property type="entry name" value="OS07G0100500 PROTEIN"/>
    <property type="match status" value="1"/>
</dbReference>
<gene>
    <name evidence="2" type="ORF">SAY87_007892</name>
</gene>
<comment type="caution">
    <text evidence="2">The sequence shown here is derived from an EMBL/GenBank/DDBJ whole genome shotgun (WGS) entry which is preliminary data.</text>
</comment>